<dbReference type="Gene3D" id="1.20.5.190">
    <property type="match status" value="1"/>
</dbReference>
<evidence type="ECO:0000259" key="2">
    <source>
        <dbReference type="PROSITE" id="PS50020"/>
    </source>
</evidence>
<evidence type="ECO:0000313" key="4">
    <source>
        <dbReference type="Proteomes" id="UP001530293"/>
    </source>
</evidence>
<feature type="region of interest" description="Disordered" evidence="1">
    <location>
        <begin position="1"/>
        <end position="53"/>
    </location>
</feature>
<gene>
    <name evidence="3" type="ORF">ACHAWU_002820</name>
</gene>
<dbReference type="Pfam" id="PF00612">
    <property type="entry name" value="IQ"/>
    <property type="match status" value="2"/>
</dbReference>
<name>A0ABD3M1N4_9STRA</name>
<dbReference type="Gene3D" id="2.20.70.10">
    <property type="match status" value="1"/>
</dbReference>
<feature type="compositionally biased region" description="Polar residues" evidence="1">
    <location>
        <begin position="15"/>
        <end position="27"/>
    </location>
</feature>
<accession>A0ABD3M1N4</accession>
<feature type="domain" description="WW" evidence="2">
    <location>
        <begin position="782"/>
        <end position="815"/>
    </location>
</feature>
<protein>
    <recommendedName>
        <fullName evidence="2">WW domain-containing protein</fullName>
    </recommendedName>
</protein>
<dbReference type="SMART" id="SM00015">
    <property type="entry name" value="IQ"/>
    <property type="match status" value="2"/>
</dbReference>
<dbReference type="InterPro" id="IPR000048">
    <property type="entry name" value="IQ_motif_EF-hand-BS"/>
</dbReference>
<keyword evidence="4" id="KW-1185">Reference proteome</keyword>
<sequence>MPPRPADNQPCVSIDYNNITTTSSPMSPNKREKSLETRDEKRTRGKKFMTGKREHYDSLRHERQFSKILRSSMSELDAINRNYPTDYVERDVVAQEKMWMSIINLQHILFGNGEQWSEYRVGKLLRDLHDSFFQLTTKRVISRPQFETCLFKVARGSTHVTSKDEKLCMALEAVYHSFDRLDQKAFDWRLFIFFFHFALDPANSVNDQLLSAFSKIGDKSSCIDLRDLGLALYPLVRADAASDLLSLMDNAWAEVKTSTNHEMEDNLESTLLSVNIFQQMLRQKCFQRYFDQSDSHWGRGRIFPVFIYQWEEELYNVTLFQLVRESRRDRSIAEKLSRDRSRTKLDAWRQWREYARYQSLLRWSLEQINRRIEVWRKHRGLLAFWRSSIRHHAVLQIQRVWRGHIGRNVARQCWTIATSATLIQTHFRMYIAKKQLDCLSSKYNWAIVEVQRYIRGALGRNFALTRLLNLVDQTHLENVKERERLELGRGVASLTKLQARWRRKVAIAELASLRMKYRREVQAQSAMEADRKSYRRERLIYERQLEHFYKSLKEEQENTIRIHSKIAHDQVKVRTIRRRLYNDELKNAPPDNSEQLATEKWMVESQAKVESGVKAAKTHCIHCLDQPDNSVEKQTRLAIMKRVKERIPLVLKRADERHVPMETKEAKQIAREEVIQIIAEEERARLNNQMEEEFAQRERRKEEEKRHVAAREKEANARATIYAIQLVAKACRKWLARKELRRLCLETFERIFDVDSHAFYYKNKVTGVTSWTKPKSMGDFEIPAKDEWKLLRDAHNFPYYFNPCLMEMRWTPPREVDMCCGSVPYTWWHEYPIPTGACPNFSCDSNEVDGKRYCDECFSYRSSCQSEGF</sequence>
<proteinExistence type="predicted"/>
<dbReference type="PROSITE" id="PS50096">
    <property type="entry name" value="IQ"/>
    <property type="match status" value="1"/>
</dbReference>
<comment type="caution">
    <text evidence="3">The sequence shown here is derived from an EMBL/GenBank/DDBJ whole genome shotgun (WGS) entry which is preliminary data.</text>
</comment>
<dbReference type="Proteomes" id="UP001530293">
    <property type="component" value="Unassembled WGS sequence"/>
</dbReference>
<reference evidence="3 4" key="1">
    <citation type="submission" date="2024-10" db="EMBL/GenBank/DDBJ databases">
        <title>Updated reference genomes for cyclostephanoid diatoms.</title>
        <authorList>
            <person name="Roberts W.R."/>
            <person name="Alverson A.J."/>
        </authorList>
    </citation>
    <scope>NUCLEOTIDE SEQUENCE [LARGE SCALE GENOMIC DNA]</scope>
    <source>
        <strain evidence="3 4">AJA232-27</strain>
    </source>
</reference>
<feature type="compositionally biased region" description="Basic and acidic residues" evidence="1">
    <location>
        <begin position="29"/>
        <end position="42"/>
    </location>
</feature>
<dbReference type="SMART" id="SM00456">
    <property type="entry name" value="WW"/>
    <property type="match status" value="2"/>
</dbReference>
<dbReference type="EMBL" id="JALLBG020000247">
    <property type="protein sequence ID" value="KAL3757900.1"/>
    <property type="molecule type" value="Genomic_DNA"/>
</dbReference>
<dbReference type="PROSITE" id="PS50020">
    <property type="entry name" value="WW_DOMAIN_2"/>
    <property type="match status" value="1"/>
</dbReference>
<evidence type="ECO:0000256" key="1">
    <source>
        <dbReference type="SAM" id="MobiDB-lite"/>
    </source>
</evidence>
<dbReference type="InterPro" id="IPR001202">
    <property type="entry name" value="WW_dom"/>
</dbReference>
<dbReference type="AlphaFoldDB" id="A0ABD3M1N4"/>
<evidence type="ECO:0000313" key="3">
    <source>
        <dbReference type="EMBL" id="KAL3757900.1"/>
    </source>
</evidence>
<organism evidence="3 4">
    <name type="scientific">Discostella pseudostelligera</name>
    <dbReference type="NCBI Taxonomy" id="259834"/>
    <lineage>
        <taxon>Eukaryota</taxon>
        <taxon>Sar</taxon>
        <taxon>Stramenopiles</taxon>
        <taxon>Ochrophyta</taxon>
        <taxon>Bacillariophyta</taxon>
        <taxon>Coscinodiscophyceae</taxon>
        <taxon>Thalassiosirophycidae</taxon>
        <taxon>Stephanodiscales</taxon>
        <taxon>Stephanodiscaceae</taxon>
        <taxon>Discostella</taxon>
    </lineage>
</organism>